<evidence type="ECO:0000313" key="2">
    <source>
        <dbReference type="EMBL" id="CAB4182602.1"/>
    </source>
</evidence>
<proteinExistence type="predicted"/>
<sequence>MNNAQLSGAYYGVPVQGIRPAAETPGSKMAPPSGPYLGRGNFCSANDDTCTGRKAKGTDLCMGHLRSAGEA</sequence>
<name>A0A6J5QGA0_9CAUD</name>
<reference evidence="2" key="1">
    <citation type="submission" date="2020-05" db="EMBL/GenBank/DDBJ databases">
        <authorList>
            <person name="Chiriac C."/>
            <person name="Salcher M."/>
            <person name="Ghai R."/>
            <person name="Kavagutti S V."/>
        </authorList>
    </citation>
    <scope>NUCLEOTIDE SEQUENCE</scope>
</reference>
<dbReference type="EMBL" id="LR796864">
    <property type="protein sequence ID" value="CAB4171170.1"/>
    <property type="molecule type" value="Genomic_DNA"/>
</dbReference>
<dbReference type="EMBL" id="LR797033">
    <property type="protein sequence ID" value="CAB4182602.1"/>
    <property type="molecule type" value="Genomic_DNA"/>
</dbReference>
<gene>
    <name evidence="2" type="ORF">UFOVP1091_9</name>
    <name evidence="3" type="ORF">UFOVP1335_37</name>
    <name evidence="4" type="ORF">UFOVP1445_9</name>
    <name evidence="1" type="ORF">UFOVP914_3</name>
</gene>
<evidence type="ECO:0000313" key="4">
    <source>
        <dbReference type="EMBL" id="CAB4212405.1"/>
    </source>
</evidence>
<evidence type="ECO:0000313" key="3">
    <source>
        <dbReference type="EMBL" id="CAB4199341.1"/>
    </source>
</evidence>
<protein>
    <submittedName>
        <fullName evidence="2">Uncharacterized protein</fullName>
    </submittedName>
</protein>
<organism evidence="2">
    <name type="scientific">uncultured Caudovirales phage</name>
    <dbReference type="NCBI Taxonomy" id="2100421"/>
    <lineage>
        <taxon>Viruses</taxon>
        <taxon>Duplodnaviria</taxon>
        <taxon>Heunggongvirae</taxon>
        <taxon>Uroviricota</taxon>
        <taxon>Caudoviricetes</taxon>
        <taxon>Peduoviridae</taxon>
        <taxon>Maltschvirus</taxon>
        <taxon>Maltschvirus maltsch</taxon>
    </lineage>
</organism>
<accession>A0A6J5QGA0</accession>
<evidence type="ECO:0000313" key="1">
    <source>
        <dbReference type="EMBL" id="CAB4171170.1"/>
    </source>
</evidence>
<dbReference type="EMBL" id="LR797281">
    <property type="protein sequence ID" value="CAB4199341.1"/>
    <property type="molecule type" value="Genomic_DNA"/>
</dbReference>
<dbReference type="EMBL" id="LR797381">
    <property type="protein sequence ID" value="CAB4212405.1"/>
    <property type="molecule type" value="Genomic_DNA"/>
</dbReference>